<dbReference type="AlphaFoldDB" id="A0A0V0R3I0"/>
<dbReference type="PANTHER" id="PTHR23275">
    <property type="entry name" value="CABRIOLET.-RELATED"/>
    <property type="match status" value="1"/>
</dbReference>
<evidence type="ECO:0000313" key="2">
    <source>
        <dbReference type="EMBL" id="KRX09031.1"/>
    </source>
</evidence>
<dbReference type="SMART" id="SM00181">
    <property type="entry name" value="EGF"/>
    <property type="match status" value="5"/>
</dbReference>
<dbReference type="SUPFAM" id="SSF57184">
    <property type="entry name" value="Growth factor receptor domain"/>
    <property type="match status" value="3"/>
</dbReference>
<reference evidence="2 3" key="1">
    <citation type="journal article" date="2015" name="Sci. Rep.">
        <title>Genome of the facultative scuticociliatosis pathogen Pseudocohnilembus persalinus provides insight into its virulence through horizontal gene transfer.</title>
        <authorList>
            <person name="Xiong J."/>
            <person name="Wang G."/>
            <person name="Cheng J."/>
            <person name="Tian M."/>
            <person name="Pan X."/>
            <person name="Warren A."/>
            <person name="Jiang C."/>
            <person name="Yuan D."/>
            <person name="Miao W."/>
        </authorList>
    </citation>
    <scope>NUCLEOTIDE SEQUENCE [LARGE SCALE GENOMIC DNA]</scope>
    <source>
        <strain evidence="2">36N120E</strain>
    </source>
</reference>
<dbReference type="Gene3D" id="2.10.220.10">
    <property type="entry name" value="Hormone Receptor, Insulin-like Growth Factor Receptor 1, Chain A, domain 2"/>
    <property type="match status" value="2"/>
</dbReference>
<feature type="domain" description="EGF-like" evidence="1">
    <location>
        <begin position="134"/>
        <end position="165"/>
    </location>
</feature>
<proteinExistence type="predicted"/>
<evidence type="ECO:0000259" key="1">
    <source>
        <dbReference type="SMART" id="SM00181"/>
    </source>
</evidence>
<dbReference type="OrthoDB" id="313508at2759"/>
<protein>
    <submittedName>
        <fullName evidence="2">Insulin-like growth factor binding protein, N-terminal</fullName>
    </submittedName>
</protein>
<dbReference type="OMA" id="NEINICK"/>
<dbReference type="InParanoid" id="A0A0V0R3I0"/>
<dbReference type="PANTHER" id="PTHR23275:SF101">
    <property type="entry name" value="PROTEIN CONVERTASE SUBTILISIN_KEXINTYPE 5, PUTATIVE-RELATED"/>
    <property type="match status" value="1"/>
</dbReference>
<dbReference type="InterPro" id="IPR052798">
    <property type="entry name" value="Giardia_VSA"/>
</dbReference>
<keyword evidence="3" id="KW-1185">Reference proteome</keyword>
<dbReference type="InterPro" id="IPR000742">
    <property type="entry name" value="EGF"/>
</dbReference>
<comment type="caution">
    <text evidence="2">The sequence shown here is derived from an EMBL/GenBank/DDBJ whole genome shotgun (WGS) entry which is preliminary data.</text>
</comment>
<feature type="domain" description="EGF-like" evidence="1">
    <location>
        <begin position="241"/>
        <end position="278"/>
    </location>
</feature>
<accession>A0A0V0R3I0</accession>
<feature type="domain" description="EGF-like" evidence="1">
    <location>
        <begin position="310"/>
        <end position="344"/>
    </location>
</feature>
<dbReference type="InterPro" id="IPR009030">
    <property type="entry name" value="Growth_fac_rcpt_cys_sf"/>
</dbReference>
<evidence type="ECO:0000313" key="3">
    <source>
        <dbReference type="Proteomes" id="UP000054937"/>
    </source>
</evidence>
<feature type="domain" description="EGF-like" evidence="1">
    <location>
        <begin position="279"/>
        <end position="309"/>
    </location>
</feature>
<sequence>MIYDALKCEPILYNNENNLNQLYNDQTREFQLQINDDYKVSHIQSLYVYNTDTHNEYNQIYFEQIFTDQNNNNEFNELNIGNECPFPCKTCIYEKSKKQIKCLSCAYSYLDLRQIENNCECPEGYYDQNKACHKCSIDNCVKCNNDGSCQECNQEYFLNIQNKCQQCTIEGCIKCQSQQWCEECDQNYIRNSEGNCQTIDLYLLENERNQNCIQLKKNDSAICEKCKKGFYLDLIENQCYSCSDKIDNCQQCLQNPPYFKCQQCYNGYFLAQNLNQCQPCDVENCKTCENNICTQCIDNYFMNKYLMCVECMADNCKYCEHNEINICKICKKNYQLEINTGQCFNCSEEIEYCAECHPSEKICLRCKSDNYTLKNGVCYPKDCFFNCLVCKNNGFNQCHKCDFENHLVITNNDGTGFCVSNNKYQFYNQNDTFDGQLVLNHQQSEETSVVNSEYDFYKYSLLLFSSIFLSLIISVEKNFGTIYYLQKIFELILTLDILNFILLPLGYQNTQLLELFQKFNPIIFKSILGYSSNVNISRILCIQQTQEIFNIGQIKQALDLQALYFCIWPYQSIIRYLDTLEQQTIVIINTIYPFNYSINTVMINGYQTY</sequence>
<name>A0A0V0R3I0_PSEPJ</name>
<organism evidence="2 3">
    <name type="scientific">Pseudocohnilembus persalinus</name>
    <name type="common">Ciliate</name>
    <dbReference type="NCBI Taxonomy" id="266149"/>
    <lineage>
        <taxon>Eukaryota</taxon>
        <taxon>Sar</taxon>
        <taxon>Alveolata</taxon>
        <taxon>Ciliophora</taxon>
        <taxon>Intramacronucleata</taxon>
        <taxon>Oligohymenophorea</taxon>
        <taxon>Scuticociliatia</taxon>
        <taxon>Philasterida</taxon>
        <taxon>Pseudocohnilembidae</taxon>
        <taxon>Pseudocohnilembus</taxon>
    </lineage>
</organism>
<feature type="domain" description="EGF-like" evidence="1">
    <location>
        <begin position="83"/>
        <end position="120"/>
    </location>
</feature>
<gene>
    <name evidence="2" type="ORF">PPERSA_01918</name>
</gene>
<dbReference type="EMBL" id="LDAU01000055">
    <property type="protein sequence ID" value="KRX09031.1"/>
    <property type="molecule type" value="Genomic_DNA"/>
</dbReference>
<dbReference type="Proteomes" id="UP000054937">
    <property type="component" value="Unassembled WGS sequence"/>
</dbReference>